<evidence type="ECO:0000313" key="2">
    <source>
        <dbReference type="Proteomes" id="UP000536179"/>
    </source>
</evidence>
<evidence type="ECO:0000313" key="1">
    <source>
        <dbReference type="EMBL" id="MBB3210691.1"/>
    </source>
</evidence>
<protein>
    <submittedName>
        <fullName evidence="1">Transposase</fullName>
    </submittedName>
</protein>
<proteinExistence type="predicted"/>
<dbReference type="EMBL" id="JACHXU010000051">
    <property type="protein sequence ID" value="MBB3210691.1"/>
    <property type="molecule type" value="Genomic_DNA"/>
</dbReference>
<accession>A0A7W5E5P0</accession>
<dbReference type="NCBIfam" id="NF033819">
    <property type="entry name" value="IS66_TnpB"/>
    <property type="match status" value="1"/>
</dbReference>
<name>A0A7W5E5P0_9BACT</name>
<dbReference type="AlphaFoldDB" id="A0A7W5E5P0"/>
<reference evidence="1 2" key="1">
    <citation type="submission" date="2020-08" db="EMBL/GenBank/DDBJ databases">
        <title>Genomic Encyclopedia of Type Strains, Phase III (KMG-III): the genomes of soil and plant-associated and newly described type strains.</title>
        <authorList>
            <person name="Whitman W."/>
        </authorList>
    </citation>
    <scope>NUCLEOTIDE SEQUENCE [LARGE SCALE GENOMIC DNA]</scope>
    <source>
        <strain evidence="1 2">CECT 8075</strain>
    </source>
</reference>
<dbReference type="PANTHER" id="PTHR36455:SF1">
    <property type="entry name" value="BLR8292 PROTEIN"/>
    <property type="match status" value="1"/>
</dbReference>
<sequence>MISVASTARIFVFTEPTDMRKSFNGLSGIVAEHFDVELLSGHLFLFFNRRRDCVKVLAWDRDGLAIWYKRLESGTFELSPLQREGTSLEIDHVKLSMLLSGIDIASAKRRKRFAAA</sequence>
<dbReference type="RefSeq" id="WP_146408977.1">
    <property type="nucleotide sequence ID" value="NZ_JACHXU010000051.1"/>
</dbReference>
<dbReference type="PANTHER" id="PTHR36455">
    <property type="match status" value="1"/>
</dbReference>
<comment type="caution">
    <text evidence="1">The sequence shown here is derived from an EMBL/GenBank/DDBJ whole genome shotgun (WGS) entry which is preliminary data.</text>
</comment>
<dbReference type="Pfam" id="PF05717">
    <property type="entry name" value="TnpB_IS66"/>
    <property type="match status" value="1"/>
</dbReference>
<keyword evidence="2" id="KW-1185">Reference proteome</keyword>
<gene>
    <name evidence="1" type="ORF">FHS27_006539</name>
</gene>
<organism evidence="1 2">
    <name type="scientific">Aporhodopirellula rubra</name>
    <dbReference type="NCBI Taxonomy" id="980271"/>
    <lineage>
        <taxon>Bacteria</taxon>
        <taxon>Pseudomonadati</taxon>
        <taxon>Planctomycetota</taxon>
        <taxon>Planctomycetia</taxon>
        <taxon>Pirellulales</taxon>
        <taxon>Pirellulaceae</taxon>
        <taxon>Aporhodopirellula</taxon>
    </lineage>
</organism>
<dbReference type="Proteomes" id="UP000536179">
    <property type="component" value="Unassembled WGS sequence"/>
</dbReference>
<dbReference type="InterPro" id="IPR008878">
    <property type="entry name" value="Transposase_IS66_Orf2"/>
</dbReference>